<accession>A0A9E2KQU3</accession>
<feature type="transmembrane region" description="Helical" evidence="7">
    <location>
        <begin position="175"/>
        <end position="195"/>
    </location>
</feature>
<evidence type="ECO:0000256" key="6">
    <source>
        <dbReference type="RuleBase" id="RU003732"/>
    </source>
</evidence>
<feature type="transmembrane region" description="Helical" evidence="7">
    <location>
        <begin position="215"/>
        <end position="243"/>
    </location>
</feature>
<feature type="transmembrane region" description="Helical" evidence="7">
    <location>
        <begin position="96"/>
        <end position="122"/>
    </location>
</feature>
<dbReference type="PROSITE" id="PS50267">
    <property type="entry name" value="NA_NEUROTRAN_SYMP_3"/>
    <property type="match status" value="1"/>
</dbReference>
<keyword evidence="6" id="KW-0769">Symport</keyword>
<gene>
    <name evidence="8" type="ORF">IAA31_07780</name>
</gene>
<dbReference type="SUPFAM" id="SSF161070">
    <property type="entry name" value="SNF-like"/>
    <property type="match status" value="1"/>
</dbReference>
<dbReference type="PRINTS" id="PR00176">
    <property type="entry name" value="NANEUSMPORT"/>
</dbReference>
<feature type="transmembrane region" description="Helical" evidence="7">
    <location>
        <begin position="38"/>
        <end position="63"/>
    </location>
</feature>
<dbReference type="Pfam" id="PF00209">
    <property type="entry name" value="SNF"/>
    <property type="match status" value="2"/>
</dbReference>
<feature type="transmembrane region" description="Helical" evidence="7">
    <location>
        <begin position="432"/>
        <end position="453"/>
    </location>
</feature>
<feature type="transmembrane region" description="Helical" evidence="7">
    <location>
        <begin position="142"/>
        <end position="163"/>
    </location>
</feature>
<feature type="transmembrane region" description="Helical" evidence="7">
    <location>
        <begin position="387"/>
        <end position="405"/>
    </location>
</feature>
<dbReference type="NCBIfam" id="NF037979">
    <property type="entry name" value="Na_transp"/>
    <property type="match status" value="1"/>
</dbReference>
<comment type="subcellular location">
    <subcellularLocation>
        <location evidence="1">Membrane</location>
        <topology evidence="1">Multi-pass membrane protein</topology>
    </subcellularLocation>
</comment>
<dbReference type="CDD" id="cd10336">
    <property type="entry name" value="SLC6sbd_Tyt1-Like"/>
    <property type="match status" value="1"/>
</dbReference>
<evidence type="ECO:0000256" key="3">
    <source>
        <dbReference type="ARBA" id="ARBA00022692"/>
    </source>
</evidence>
<dbReference type="PANTHER" id="PTHR42948:SF1">
    <property type="entry name" value="TRANSPORTER"/>
    <property type="match status" value="1"/>
</dbReference>
<comment type="similarity">
    <text evidence="6">Belongs to the sodium:neurotransmitter symporter (SNF) (TC 2.A.22) family.</text>
</comment>
<proteinExistence type="inferred from homology"/>
<dbReference type="GO" id="GO:0016020">
    <property type="term" value="C:membrane"/>
    <property type="evidence" value="ECO:0007669"/>
    <property type="project" value="UniProtKB-SubCell"/>
</dbReference>
<evidence type="ECO:0000256" key="5">
    <source>
        <dbReference type="ARBA" id="ARBA00023136"/>
    </source>
</evidence>
<keyword evidence="5 7" id="KW-0472">Membrane</keyword>
<feature type="transmembrane region" description="Helical" evidence="7">
    <location>
        <begin position="255"/>
        <end position="281"/>
    </location>
</feature>
<organism evidence="8 9">
    <name type="scientific">Candidatus Anaerobiospirillum merdipullorum</name>
    <dbReference type="NCBI Taxonomy" id="2838450"/>
    <lineage>
        <taxon>Bacteria</taxon>
        <taxon>Pseudomonadati</taxon>
        <taxon>Pseudomonadota</taxon>
        <taxon>Gammaproteobacteria</taxon>
        <taxon>Aeromonadales</taxon>
        <taxon>Succinivibrionaceae</taxon>
        <taxon>Anaerobiospirillum</taxon>
    </lineage>
</organism>
<dbReference type="PANTHER" id="PTHR42948">
    <property type="entry name" value="TRANSPORTER"/>
    <property type="match status" value="1"/>
</dbReference>
<keyword evidence="3 6" id="KW-0812">Transmembrane</keyword>
<sequence length="455" mass="50735">MAREEFKSRMGFLLISAGCAIGLGNVWRFPYITGQYGGAIFVLIYIAFLLLFGLPILTMEIAVGRASRRSLGRSFEVLKPGSKWAYNKYWMISGNYILMAFYSLVTGWMFYYAIMMITGQFGQNIDQATAGGYFNDLLSKPLEQFICTVVLIIGSFAVCAFGLRRGVERINKPMMLLLFCLLIFLALRSFTLPGFKEGMSYYLMPNFENMQREGVLNAISAAMGQAFFTLSLGVGSIQIFGSYMKKDRTIGSEAVFITILDTCVALLAGVVIFPACFSYAVEPGQGPGLIFVTLVSVFSHMEYGAVWGGIFFIFMLFAAITTLIAVFENIIAISMEIFNISRIRAVVINCVVIILLGLPCMLGYNLLSDVHPMGGERTILDTYDFVLSNNILPFGAMCYILFVVLKRGWGFDNYLKEVNTGIGVKMPRAIVWYYRLVLPIVIFLLFIQGYIGIFG</sequence>
<evidence type="ECO:0000256" key="2">
    <source>
        <dbReference type="ARBA" id="ARBA00022448"/>
    </source>
</evidence>
<dbReference type="GO" id="GO:0015293">
    <property type="term" value="F:symporter activity"/>
    <property type="evidence" value="ECO:0007669"/>
    <property type="project" value="UniProtKB-KW"/>
</dbReference>
<comment type="caution">
    <text evidence="8">The sequence shown here is derived from an EMBL/GenBank/DDBJ whole genome shotgun (WGS) entry which is preliminary data.</text>
</comment>
<evidence type="ECO:0000256" key="1">
    <source>
        <dbReference type="ARBA" id="ARBA00004141"/>
    </source>
</evidence>
<dbReference type="InterPro" id="IPR047218">
    <property type="entry name" value="YocR/YhdH-like"/>
</dbReference>
<reference evidence="8" key="2">
    <citation type="submission" date="2021-04" db="EMBL/GenBank/DDBJ databases">
        <authorList>
            <person name="Gilroy R."/>
        </authorList>
    </citation>
    <scope>NUCLEOTIDE SEQUENCE</scope>
    <source>
        <strain evidence="8">687</strain>
    </source>
</reference>
<evidence type="ECO:0000313" key="9">
    <source>
        <dbReference type="Proteomes" id="UP000824150"/>
    </source>
</evidence>
<name>A0A9E2KQU3_9GAMM</name>
<dbReference type="InterPro" id="IPR000175">
    <property type="entry name" value="Na/ntran_symport"/>
</dbReference>
<feature type="transmembrane region" description="Helical" evidence="7">
    <location>
        <begin position="305"/>
        <end position="326"/>
    </location>
</feature>
<evidence type="ECO:0000256" key="4">
    <source>
        <dbReference type="ARBA" id="ARBA00022989"/>
    </source>
</evidence>
<dbReference type="InterPro" id="IPR037272">
    <property type="entry name" value="SNS_sf"/>
</dbReference>
<feature type="transmembrane region" description="Helical" evidence="7">
    <location>
        <begin position="346"/>
        <end position="367"/>
    </location>
</feature>
<keyword evidence="2 6" id="KW-0813">Transport</keyword>
<dbReference type="PROSITE" id="PS00610">
    <property type="entry name" value="NA_NEUROTRAN_SYMP_1"/>
    <property type="match status" value="1"/>
</dbReference>
<protein>
    <recommendedName>
        <fullName evidence="6">Transporter</fullName>
    </recommendedName>
</protein>
<dbReference type="AlphaFoldDB" id="A0A9E2KQU3"/>
<dbReference type="Proteomes" id="UP000824150">
    <property type="component" value="Unassembled WGS sequence"/>
</dbReference>
<evidence type="ECO:0000256" key="7">
    <source>
        <dbReference type="SAM" id="Phobius"/>
    </source>
</evidence>
<keyword evidence="4 7" id="KW-1133">Transmembrane helix</keyword>
<evidence type="ECO:0000313" key="8">
    <source>
        <dbReference type="EMBL" id="MBU3827367.1"/>
    </source>
</evidence>
<reference evidence="8" key="1">
    <citation type="journal article" date="2021" name="PeerJ">
        <title>Extensive microbial diversity within the chicken gut microbiome revealed by metagenomics and culture.</title>
        <authorList>
            <person name="Gilroy R."/>
            <person name="Ravi A."/>
            <person name="Getino M."/>
            <person name="Pursley I."/>
            <person name="Horton D.L."/>
            <person name="Alikhan N.F."/>
            <person name="Baker D."/>
            <person name="Gharbi K."/>
            <person name="Hall N."/>
            <person name="Watson M."/>
            <person name="Adriaenssens E.M."/>
            <person name="Foster-Nyarko E."/>
            <person name="Jarju S."/>
            <person name="Secka A."/>
            <person name="Antonio M."/>
            <person name="Oren A."/>
            <person name="Chaudhuri R.R."/>
            <person name="La Ragione R."/>
            <person name="Hildebrand F."/>
            <person name="Pallen M.J."/>
        </authorList>
    </citation>
    <scope>NUCLEOTIDE SEQUENCE</scope>
    <source>
        <strain evidence="8">687</strain>
    </source>
</reference>
<dbReference type="EMBL" id="JAHLFG010000086">
    <property type="protein sequence ID" value="MBU3827367.1"/>
    <property type="molecule type" value="Genomic_DNA"/>
</dbReference>